<protein>
    <submittedName>
        <fullName evidence="1">Uncharacterized protein</fullName>
    </submittedName>
</protein>
<organism evidence="1 2">
    <name type="scientific">Nocardioides aurantiacus</name>
    <dbReference type="NCBI Taxonomy" id="86796"/>
    <lineage>
        <taxon>Bacteria</taxon>
        <taxon>Bacillati</taxon>
        <taxon>Actinomycetota</taxon>
        <taxon>Actinomycetes</taxon>
        <taxon>Propionibacteriales</taxon>
        <taxon>Nocardioidaceae</taxon>
        <taxon>Nocardioides</taxon>
    </lineage>
</organism>
<gene>
    <name evidence="1" type="ORF">EDD33_1723</name>
</gene>
<evidence type="ECO:0000313" key="1">
    <source>
        <dbReference type="EMBL" id="ROR90874.1"/>
    </source>
</evidence>
<sequence>MQITRANGESTVVQFDTLDGNLDSTPTTFTRYD</sequence>
<evidence type="ECO:0000313" key="2">
    <source>
        <dbReference type="Proteomes" id="UP000281738"/>
    </source>
</evidence>
<proteinExistence type="predicted"/>
<dbReference type="Proteomes" id="UP000281738">
    <property type="component" value="Unassembled WGS sequence"/>
</dbReference>
<accession>A0A3N2CUH9</accession>
<dbReference type="AlphaFoldDB" id="A0A3N2CUH9"/>
<dbReference type="EMBL" id="RKHO01000001">
    <property type="protein sequence ID" value="ROR90874.1"/>
    <property type="molecule type" value="Genomic_DNA"/>
</dbReference>
<keyword evidence="2" id="KW-1185">Reference proteome</keyword>
<comment type="caution">
    <text evidence="1">The sequence shown here is derived from an EMBL/GenBank/DDBJ whole genome shotgun (WGS) entry which is preliminary data.</text>
</comment>
<reference evidence="1 2" key="1">
    <citation type="submission" date="2018-11" db="EMBL/GenBank/DDBJ databases">
        <title>Sequencing the genomes of 1000 actinobacteria strains.</title>
        <authorList>
            <person name="Klenk H.-P."/>
        </authorList>
    </citation>
    <scope>NUCLEOTIDE SEQUENCE [LARGE SCALE GENOMIC DNA]</scope>
    <source>
        <strain evidence="1 2">DSM 12652</strain>
    </source>
</reference>
<name>A0A3N2CUH9_9ACTN</name>